<proteinExistence type="predicted"/>
<evidence type="ECO:0000313" key="5">
    <source>
        <dbReference type="Proteomes" id="UP000582213"/>
    </source>
</evidence>
<dbReference type="InterPro" id="IPR045079">
    <property type="entry name" value="Oxoprolinase-like"/>
</dbReference>
<evidence type="ECO:0000259" key="1">
    <source>
        <dbReference type="Pfam" id="PF02538"/>
    </source>
</evidence>
<dbReference type="EMBL" id="JACHFY010000005">
    <property type="protein sequence ID" value="MBB5253578.1"/>
    <property type="molecule type" value="Genomic_DNA"/>
</dbReference>
<dbReference type="AlphaFoldDB" id="A0A650CHZ8"/>
<dbReference type="GO" id="GO:0005829">
    <property type="term" value="C:cytosol"/>
    <property type="evidence" value="ECO:0007669"/>
    <property type="project" value="TreeGrafter"/>
</dbReference>
<feature type="domain" description="Hydantoinase B/oxoprolinase" evidence="1">
    <location>
        <begin position="2"/>
        <end position="501"/>
    </location>
</feature>
<evidence type="ECO:0000313" key="4">
    <source>
        <dbReference type="Proteomes" id="UP000427373"/>
    </source>
</evidence>
<name>A0A650CHZ8_SULOH</name>
<dbReference type="PANTHER" id="PTHR11365">
    <property type="entry name" value="5-OXOPROLINASE RELATED"/>
    <property type="match status" value="1"/>
</dbReference>
<reference evidence="3 4" key="1">
    <citation type="submission" date="2019-10" db="EMBL/GenBank/DDBJ databases">
        <title>Genome Sequences from Six Type Strain Members of the Archaeal Family Sulfolobaceae: Acidianus ambivalens, Acidianus infernus, Metallosphaera prunae, Stygiolobus azoricus, Sulfolobus metallicus, and Sulfurisphaera ohwakuensis.</title>
        <authorList>
            <person name="Counts J.A."/>
            <person name="Kelly R.M."/>
        </authorList>
    </citation>
    <scope>NUCLEOTIDE SEQUENCE [LARGE SCALE GENOMIC DNA]</scope>
    <source>
        <strain evidence="3 4">TA-1</strain>
    </source>
</reference>
<dbReference type="EC" id="3.5.2.14" evidence="2"/>
<dbReference type="Proteomes" id="UP000427373">
    <property type="component" value="Chromosome"/>
</dbReference>
<dbReference type="RefSeq" id="WP_156014887.1">
    <property type="nucleotide sequence ID" value="NZ_CP045484.1"/>
</dbReference>
<keyword evidence="2" id="KW-0378">Hydrolase</keyword>
<dbReference type="GeneID" id="42801477"/>
<dbReference type="EMBL" id="CP045484">
    <property type="protein sequence ID" value="QGR17403.1"/>
    <property type="molecule type" value="Genomic_DNA"/>
</dbReference>
<dbReference type="GO" id="GO:0047423">
    <property type="term" value="F:N-methylhydantoinase (ATP-hydrolyzing) activity"/>
    <property type="evidence" value="ECO:0007669"/>
    <property type="project" value="UniProtKB-EC"/>
</dbReference>
<dbReference type="GO" id="GO:0017168">
    <property type="term" value="F:5-oxoprolinase (ATP-hydrolyzing) activity"/>
    <property type="evidence" value="ECO:0007669"/>
    <property type="project" value="TreeGrafter"/>
</dbReference>
<keyword evidence="4" id="KW-1185">Reference proteome</keyword>
<dbReference type="Proteomes" id="UP000582213">
    <property type="component" value="Unassembled WGS sequence"/>
</dbReference>
<evidence type="ECO:0000313" key="2">
    <source>
        <dbReference type="EMBL" id="MBB5253578.1"/>
    </source>
</evidence>
<dbReference type="OrthoDB" id="8261at2157"/>
<dbReference type="PANTHER" id="PTHR11365:SF23">
    <property type="entry name" value="HYPOTHETICAL 5-OXOPROLINASE (EUROFUNG)-RELATED"/>
    <property type="match status" value="1"/>
</dbReference>
<reference evidence="2 5" key="2">
    <citation type="submission" date="2020-08" db="EMBL/GenBank/DDBJ databases">
        <title>Genomic Encyclopedia of Type Strains, Phase IV (KMG-IV): sequencing the most valuable type-strain genomes for metagenomic binning, comparative biology and taxonomic classification.</title>
        <authorList>
            <person name="Goeker M."/>
        </authorList>
    </citation>
    <scope>NUCLEOTIDE SEQUENCE [LARGE SCALE GENOMIC DNA]</scope>
    <source>
        <strain evidence="2 5">DSM 12421</strain>
    </source>
</reference>
<protein>
    <submittedName>
        <fullName evidence="3">5-oxoprolinase</fullName>
    </submittedName>
    <submittedName>
        <fullName evidence="2">N-methylhydantoinase B</fullName>
        <ecNumber evidence="2">3.5.2.14</ecNumber>
    </submittedName>
</protein>
<dbReference type="KEGG" id="soh:D1869_09495"/>
<dbReference type="GO" id="GO:0006749">
    <property type="term" value="P:glutathione metabolic process"/>
    <property type="evidence" value="ECO:0007669"/>
    <property type="project" value="TreeGrafter"/>
</dbReference>
<organism evidence="3 4">
    <name type="scientific">Sulfurisphaera ohwakuensis</name>
    <dbReference type="NCBI Taxonomy" id="69656"/>
    <lineage>
        <taxon>Archaea</taxon>
        <taxon>Thermoproteota</taxon>
        <taxon>Thermoprotei</taxon>
        <taxon>Sulfolobales</taxon>
        <taxon>Sulfolobaceae</taxon>
        <taxon>Sulfurisphaera</taxon>
    </lineage>
</organism>
<gene>
    <name evidence="3" type="ORF">D1869_09495</name>
    <name evidence="2" type="ORF">HNQ62_001347</name>
</gene>
<dbReference type="InterPro" id="IPR003692">
    <property type="entry name" value="Hydantoinase_B"/>
</dbReference>
<sequence length="512" mass="56291">MVSWEVINKATIFIAEEMGVMLKKSALSPNIRERMDHSCAIVDREGRIVAQAEHIPVHLGSFKIAVKNVLKFAEELKEGESLIFNDPYISGTHLNDVGILTPIYYESELVGYVINKAHHVDVGGPLPGSINPNAKTLYEEGIVIPPMKLTDEVIKFVKENFKVPEVSIGDLNAQVSANKTGVTRIKQLIEKYGKKEVLEGWDKSINHTRNLVLQHSWKEGVYEAEDYLEFNDNLLNITLHLHVKKDKIIADFTGTHRQIDGPLNAVLGVTYSAVSFAIRSALNKDIPTNEGFYSFIEIIAEEGSLVNPKKPAAVGGGNVETSQRIADVTFLALSRFLPYIPAASSGTMMNVMMGGIYQGKYWSYYETIAGGSGARPNSDGVSAVHTNMTNTLNTPIEIAEMNYPILFTSYKIRAGSGGKGVHKGGDGIIRSFKVLSPTRLSILADRFKTSPWGLNGGENGKPGRVYIIKKGKRMEMPSKFTIDLDEGDEVIIETPGGGGYSRSYSKDNTVNY</sequence>
<dbReference type="Pfam" id="PF02538">
    <property type="entry name" value="Hydantoinase_B"/>
    <property type="match status" value="1"/>
</dbReference>
<accession>A0A650CHZ8</accession>
<evidence type="ECO:0000313" key="3">
    <source>
        <dbReference type="EMBL" id="QGR17403.1"/>
    </source>
</evidence>